<name>A0A7J6XWI1_TRYCR</name>
<feature type="transmembrane region" description="Helical" evidence="1">
    <location>
        <begin position="60"/>
        <end position="78"/>
    </location>
</feature>
<organism evidence="2 3">
    <name type="scientific">Trypanosoma cruzi</name>
    <dbReference type="NCBI Taxonomy" id="5693"/>
    <lineage>
        <taxon>Eukaryota</taxon>
        <taxon>Discoba</taxon>
        <taxon>Euglenozoa</taxon>
        <taxon>Kinetoplastea</taxon>
        <taxon>Metakinetoplastina</taxon>
        <taxon>Trypanosomatida</taxon>
        <taxon>Trypanosomatidae</taxon>
        <taxon>Trypanosoma</taxon>
        <taxon>Schizotrypanum</taxon>
    </lineage>
</organism>
<feature type="transmembrane region" description="Helical" evidence="1">
    <location>
        <begin position="90"/>
        <end position="113"/>
    </location>
</feature>
<dbReference type="EMBL" id="JABDHM010000102">
    <property type="protein sequence ID" value="KAF5218248.1"/>
    <property type="molecule type" value="Genomic_DNA"/>
</dbReference>
<evidence type="ECO:0000256" key="1">
    <source>
        <dbReference type="SAM" id="Phobius"/>
    </source>
</evidence>
<dbReference type="Proteomes" id="UP000583944">
    <property type="component" value="Unassembled WGS sequence"/>
</dbReference>
<evidence type="ECO:0000313" key="2">
    <source>
        <dbReference type="EMBL" id="KAF5218248.1"/>
    </source>
</evidence>
<keyword evidence="1" id="KW-0812">Transmembrane</keyword>
<keyword evidence="1" id="KW-0472">Membrane</keyword>
<reference evidence="2 3" key="1">
    <citation type="journal article" date="2019" name="Genome Biol. Evol.">
        <title>Nanopore Sequencing Significantly Improves Genome Assembly of the Protozoan Parasite Trypanosoma cruzi.</title>
        <authorList>
            <person name="Diaz-Viraque F."/>
            <person name="Pita S."/>
            <person name="Greif G."/>
            <person name="de Souza R.C.M."/>
            <person name="Iraola G."/>
            <person name="Robello C."/>
        </authorList>
    </citation>
    <scope>NUCLEOTIDE SEQUENCE [LARGE SCALE GENOMIC DNA]</scope>
    <source>
        <strain evidence="2 3">Berenice</strain>
    </source>
</reference>
<gene>
    <name evidence="2" type="ORF">ECC02_008825</name>
</gene>
<feature type="transmembrane region" description="Helical" evidence="1">
    <location>
        <begin position="21"/>
        <end position="54"/>
    </location>
</feature>
<sequence>MTRQISWGEKTAGGWWCVSVDLFVCLFLLLLLLLLFLFFFSCCVIFLCACVTVLMDHGAFVQKFCFSCINIYIYIYICKDCLPIGCFSSHYFLLLLMFLLFLCCCCCCFSVYMCMCLCMWWKEPYVNIHLLAWLRCSTDGTMKLRLFGGMDCPDSVLARLAVVAAVEPVAAAKMSDHAVTILLLTTHEDARETDSDGLGVLDVQNKLFFSQREMMEIGVARVAQALTAIHTVVLNIVKYDVSDNDAVRELGILGLSEESAAAVVSPVHTHRMELTSALLRQTPRVSFGCFGSLDGETSACRHLVHEASFGACDALPKQQQQQQQQQQQGKKEEGVAGHLYDMQIYARQLPSQPPSSSPSDSTESKPLMEVGVAWRMPHGHFTLCIPAQKARALLAELLLARETLRRAWTPIEPRHANC</sequence>
<dbReference type="VEuPathDB" id="TriTrypDB:ECC02_008825"/>
<dbReference type="AlphaFoldDB" id="A0A7J6XWI1"/>
<dbReference type="Pfam" id="PF21672">
    <property type="entry name" value="COMM_HN"/>
    <property type="match status" value="1"/>
</dbReference>
<keyword evidence="1" id="KW-1133">Transmembrane helix</keyword>
<protein>
    <submittedName>
        <fullName evidence="2">Uncharacterized protein</fullName>
    </submittedName>
</protein>
<comment type="caution">
    <text evidence="2">The sequence shown here is derived from an EMBL/GenBank/DDBJ whole genome shotgun (WGS) entry which is preliminary data.</text>
</comment>
<accession>A0A7J6XWI1</accession>
<dbReference type="VEuPathDB" id="TriTrypDB:BCY84_17788"/>
<evidence type="ECO:0000313" key="3">
    <source>
        <dbReference type="Proteomes" id="UP000583944"/>
    </source>
</evidence>
<proteinExistence type="predicted"/>